<dbReference type="AlphaFoldDB" id="A0A177NRC9"/>
<dbReference type="EMBL" id="LUUJ01000044">
    <property type="protein sequence ID" value="OAI19863.1"/>
    <property type="molecule type" value="Genomic_DNA"/>
</dbReference>
<sequence>MALTALPVNSPLTQLRAQGLEAEFNRARVIVYPRPKITNTLRQFVSDNLVSIVNELNLEGYYTKNPDPLGYAAKSTGDGRRNQGYLIWSLNADLRTELGARPVDETIDAVPDALNGYLSF</sequence>
<accession>A0A177NRC9</accession>
<name>A0A177NRC9_9GAMM</name>
<proteinExistence type="predicted"/>
<evidence type="ECO:0000313" key="1">
    <source>
        <dbReference type="EMBL" id="OAI19863.1"/>
    </source>
</evidence>
<protein>
    <submittedName>
        <fullName evidence="1">Uncharacterized protein</fullName>
    </submittedName>
</protein>
<gene>
    <name evidence="1" type="ORF">A1507_05785</name>
</gene>
<evidence type="ECO:0000313" key="2">
    <source>
        <dbReference type="Proteomes" id="UP000077857"/>
    </source>
</evidence>
<comment type="caution">
    <text evidence="1">The sequence shown here is derived from an EMBL/GenBank/DDBJ whole genome shotgun (WGS) entry which is preliminary data.</text>
</comment>
<dbReference type="RefSeq" id="WP_064039287.1">
    <property type="nucleotide sequence ID" value="NZ_LUUJ01000044.1"/>
</dbReference>
<organism evidence="1 2">
    <name type="scientific">Methylomonas koyamae</name>
    <dbReference type="NCBI Taxonomy" id="702114"/>
    <lineage>
        <taxon>Bacteria</taxon>
        <taxon>Pseudomonadati</taxon>
        <taxon>Pseudomonadota</taxon>
        <taxon>Gammaproteobacteria</taxon>
        <taxon>Methylococcales</taxon>
        <taxon>Methylococcaceae</taxon>
        <taxon>Methylomonas</taxon>
    </lineage>
</organism>
<reference evidence="1 2" key="1">
    <citation type="submission" date="2016-03" db="EMBL/GenBank/DDBJ databases">
        <authorList>
            <person name="Ploux O."/>
        </authorList>
    </citation>
    <scope>NUCLEOTIDE SEQUENCE [LARGE SCALE GENOMIC DNA]</scope>
    <source>
        <strain evidence="1 2">R-45378</strain>
    </source>
</reference>
<dbReference type="Proteomes" id="UP000077857">
    <property type="component" value="Unassembled WGS sequence"/>
</dbReference>
<dbReference type="OrthoDB" id="9913466at2"/>